<sequence>MSKKELFFPSLETERLVLRPLDMGDAEPLFAIFSDDEVMRYWNSPPWQTIDDSKAFIQASHSAMVSGESLTLGMYLKSNEQLVGKCMLFSYSAHSRRAEIGFGLGKANWGQGYVREAANALIEYGFGQLSLRRIEAEIDPLNTSSANALEKLGFVQEGMLRQRWEIDGVISDSALYGLLASDVTQ</sequence>
<reference evidence="2 3" key="1">
    <citation type="submission" date="2013-09" db="EMBL/GenBank/DDBJ databases">
        <title>Whole genome shotgun sequence of Vibrio proteolyticus NBRC 13287.</title>
        <authorList>
            <person name="Isaki S."/>
            <person name="Hosoyama A."/>
            <person name="Numata M."/>
            <person name="Hashimoto M."/>
            <person name="Hosoyama Y."/>
            <person name="Tsuchikane K."/>
            <person name="Noguchi M."/>
            <person name="Hirakata S."/>
            <person name="Ichikawa N."/>
            <person name="Ohji S."/>
            <person name="Yamazoe A."/>
            <person name="Fujita N."/>
        </authorList>
    </citation>
    <scope>NUCLEOTIDE SEQUENCE [LARGE SCALE GENOMIC DNA]</scope>
    <source>
        <strain evidence="2 3">NBRC 13287</strain>
    </source>
</reference>
<dbReference type="eggNOG" id="COG1670">
    <property type="taxonomic scope" value="Bacteria"/>
</dbReference>
<dbReference type="Proteomes" id="UP000016570">
    <property type="component" value="Unassembled WGS sequence"/>
</dbReference>
<keyword evidence="2" id="KW-0808">Transferase</keyword>
<dbReference type="PANTHER" id="PTHR43792">
    <property type="entry name" value="GNAT FAMILY, PUTATIVE (AFU_ORTHOLOGUE AFUA_3G00765)-RELATED-RELATED"/>
    <property type="match status" value="1"/>
</dbReference>
<proteinExistence type="predicted"/>
<dbReference type="InterPro" id="IPR051531">
    <property type="entry name" value="N-acetyltransferase"/>
</dbReference>
<feature type="domain" description="N-acetyltransferase" evidence="1">
    <location>
        <begin position="16"/>
        <end position="181"/>
    </location>
</feature>
<dbReference type="SUPFAM" id="SSF55729">
    <property type="entry name" value="Acyl-CoA N-acyltransferases (Nat)"/>
    <property type="match status" value="1"/>
</dbReference>
<dbReference type="InterPro" id="IPR016181">
    <property type="entry name" value="Acyl_CoA_acyltransferase"/>
</dbReference>
<dbReference type="Gene3D" id="3.40.630.30">
    <property type="match status" value="1"/>
</dbReference>
<dbReference type="PANTHER" id="PTHR43792:SF9">
    <property type="entry name" value="RIBOSOMAL-PROTEIN-ALANINE ACETYLTRANSFERASE"/>
    <property type="match status" value="1"/>
</dbReference>
<keyword evidence="3" id="KW-1185">Reference proteome</keyword>
<name>U2ZI85_VIBPR</name>
<evidence type="ECO:0000259" key="1">
    <source>
        <dbReference type="PROSITE" id="PS51186"/>
    </source>
</evidence>
<gene>
    <name evidence="2" type="ORF">VPR01S_07_01760</name>
</gene>
<dbReference type="Pfam" id="PF13302">
    <property type="entry name" value="Acetyltransf_3"/>
    <property type="match status" value="1"/>
</dbReference>
<dbReference type="GO" id="GO:0005737">
    <property type="term" value="C:cytoplasm"/>
    <property type="evidence" value="ECO:0007669"/>
    <property type="project" value="TreeGrafter"/>
</dbReference>
<evidence type="ECO:0000313" key="3">
    <source>
        <dbReference type="Proteomes" id="UP000016570"/>
    </source>
</evidence>
<dbReference type="RefSeq" id="WP_021705351.1">
    <property type="nucleotide sequence ID" value="NZ_BATJ01000007.1"/>
</dbReference>
<dbReference type="GO" id="GO:0008999">
    <property type="term" value="F:protein-N-terminal-alanine acetyltransferase activity"/>
    <property type="evidence" value="ECO:0007669"/>
    <property type="project" value="TreeGrafter"/>
</dbReference>
<organism evidence="2 3">
    <name type="scientific">Vibrio proteolyticus NBRC 13287</name>
    <dbReference type="NCBI Taxonomy" id="1219065"/>
    <lineage>
        <taxon>Bacteria</taxon>
        <taxon>Pseudomonadati</taxon>
        <taxon>Pseudomonadota</taxon>
        <taxon>Gammaproteobacteria</taxon>
        <taxon>Vibrionales</taxon>
        <taxon>Vibrionaceae</taxon>
        <taxon>Vibrio</taxon>
    </lineage>
</organism>
<dbReference type="STRING" id="1219065.VPR01S_07_01760"/>
<dbReference type="EMBL" id="BATJ01000007">
    <property type="protein sequence ID" value="GAD67376.1"/>
    <property type="molecule type" value="Genomic_DNA"/>
</dbReference>
<dbReference type="InterPro" id="IPR000182">
    <property type="entry name" value="GNAT_dom"/>
</dbReference>
<dbReference type="AlphaFoldDB" id="U2ZI85"/>
<accession>U2ZI85</accession>
<protein>
    <submittedName>
        <fullName evidence="2">Putative acetyltransferase</fullName>
    </submittedName>
</protein>
<comment type="caution">
    <text evidence="2">The sequence shown here is derived from an EMBL/GenBank/DDBJ whole genome shotgun (WGS) entry which is preliminary data.</text>
</comment>
<evidence type="ECO:0000313" key="2">
    <source>
        <dbReference type="EMBL" id="GAD67376.1"/>
    </source>
</evidence>
<dbReference type="PROSITE" id="PS51186">
    <property type="entry name" value="GNAT"/>
    <property type="match status" value="1"/>
</dbReference>